<dbReference type="InterPro" id="IPR009040">
    <property type="entry name" value="Ferritin-like_diiron"/>
</dbReference>
<evidence type="ECO:0000256" key="3">
    <source>
        <dbReference type="ARBA" id="ARBA00022434"/>
    </source>
</evidence>
<evidence type="ECO:0000256" key="6">
    <source>
        <dbReference type="ARBA" id="ARBA00023004"/>
    </source>
</evidence>
<dbReference type="Proteomes" id="UP000077603">
    <property type="component" value="Chromosome"/>
</dbReference>
<keyword evidence="6 7" id="KW-0408">Iron</keyword>
<dbReference type="PRINTS" id="PR00601">
    <property type="entry name" value="BACFERRITIN"/>
</dbReference>
<dbReference type="InterPro" id="IPR009078">
    <property type="entry name" value="Ferritin-like_SF"/>
</dbReference>
<proteinExistence type="inferred from homology"/>
<evidence type="ECO:0000256" key="7">
    <source>
        <dbReference type="PIRNR" id="PIRNR002560"/>
    </source>
</evidence>
<gene>
    <name evidence="9" type="ORF">DA69_08335</name>
</gene>
<dbReference type="PANTHER" id="PTHR30295:SF0">
    <property type="entry name" value="BACTERIOFERRITIN"/>
    <property type="match status" value="1"/>
</dbReference>
<evidence type="ECO:0000256" key="1">
    <source>
        <dbReference type="ARBA" id="ARBA00001970"/>
    </source>
</evidence>
<dbReference type="FunFam" id="1.20.1260.10:FF:000005">
    <property type="entry name" value="Bacterioferritin"/>
    <property type="match status" value="1"/>
</dbReference>
<keyword evidence="5 7" id="KW-0479">Metal-binding</keyword>
<evidence type="ECO:0000256" key="5">
    <source>
        <dbReference type="ARBA" id="ARBA00022723"/>
    </source>
</evidence>
<dbReference type="GO" id="GO:0004322">
    <property type="term" value="F:ferroxidase activity"/>
    <property type="evidence" value="ECO:0007669"/>
    <property type="project" value="UniProtKB-EC"/>
</dbReference>
<protein>
    <recommendedName>
        <fullName evidence="7 8">Bacterioferritin</fullName>
        <ecNumber evidence="7">1.16.3.1</ecNumber>
    </recommendedName>
</protein>
<dbReference type="STRING" id="588932.DA69_08335"/>
<evidence type="ECO:0000256" key="8">
    <source>
        <dbReference type="RuleBase" id="RU000623"/>
    </source>
</evidence>
<comment type="similarity">
    <text evidence="2 7 8">Belongs to the bacterioferritin family.</text>
</comment>
<dbReference type="InterPro" id="IPR012347">
    <property type="entry name" value="Ferritin-like"/>
</dbReference>
<dbReference type="EC" id="1.16.3.1" evidence="7"/>
<dbReference type="GO" id="GO:0008199">
    <property type="term" value="F:ferric iron binding"/>
    <property type="evidence" value="ECO:0007669"/>
    <property type="project" value="InterPro"/>
</dbReference>
<dbReference type="NCBIfam" id="TIGR00754">
    <property type="entry name" value="bfr"/>
    <property type="match status" value="1"/>
</dbReference>
<dbReference type="EMBL" id="CP015614">
    <property type="protein sequence ID" value="ANF54743.1"/>
    <property type="molecule type" value="Genomic_DNA"/>
</dbReference>
<evidence type="ECO:0000256" key="4">
    <source>
        <dbReference type="ARBA" id="ARBA00022617"/>
    </source>
</evidence>
<dbReference type="RefSeq" id="WP_025978199.1">
    <property type="nucleotide sequence ID" value="NZ_CP015614.1"/>
</dbReference>
<dbReference type="SUPFAM" id="SSF47240">
    <property type="entry name" value="Ferritin-like"/>
    <property type="match status" value="1"/>
</dbReference>
<evidence type="ECO:0000313" key="9">
    <source>
        <dbReference type="EMBL" id="ANF54743.1"/>
    </source>
</evidence>
<dbReference type="PROSITE" id="PS50905">
    <property type="entry name" value="FERRITIN_LIKE"/>
    <property type="match status" value="1"/>
</dbReference>
<dbReference type="GO" id="GO:0006826">
    <property type="term" value="P:iron ion transport"/>
    <property type="evidence" value="ECO:0007669"/>
    <property type="project" value="InterPro"/>
</dbReference>
<dbReference type="PANTHER" id="PTHR30295">
    <property type="entry name" value="BACTERIOFERRITIN"/>
    <property type="match status" value="1"/>
</dbReference>
<accession>A0A172Y698</accession>
<dbReference type="CDD" id="cd00907">
    <property type="entry name" value="Bacterioferritin"/>
    <property type="match status" value="1"/>
</dbReference>
<dbReference type="Gene3D" id="1.20.1260.10">
    <property type="match status" value="1"/>
</dbReference>
<keyword evidence="3 7" id="KW-0409">Iron storage</keyword>
<dbReference type="OrthoDB" id="9800505at2"/>
<dbReference type="eggNOG" id="COG2193">
    <property type="taxonomic scope" value="Bacteria"/>
</dbReference>
<comment type="function">
    <text evidence="7">Iron-storage protein, whose ferroxidase center binds Fe(2+), oxidizes it using dioxygen to Fe(3+), and participates in the subsequent Fe(3+) oxide mineral core formation within the central cavity of the BFR protein shell.</text>
</comment>
<organism evidence="9 10">
    <name type="scientific">Brevundimonas naejangsanensis</name>
    <dbReference type="NCBI Taxonomy" id="588932"/>
    <lineage>
        <taxon>Bacteria</taxon>
        <taxon>Pseudomonadati</taxon>
        <taxon>Pseudomonadota</taxon>
        <taxon>Alphaproteobacteria</taxon>
        <taxon>Caulobacterales</taxon>
        <taxon>Caulobacteraceae</taxon>
        <taxon>Brevundimonas</taxon>
    </lineage>
</organism>
<sequence length="166" mass="18641">MKGDPAIIRTLNAVLTNELTAVNQYFLHARMFESWGLSHLGNVIYEESIGEMKHADMLIKRILFLDGLPNLQDLHKLKVGEDPIECLGADLQLEIDSRATTRDAVTQCEQARDYVSRDLLMKILADTEEHVDFLENQHSLIQLMGAQNYLQSAMKEIVTDGAATGN</sequence>
<comment type="cofactor">
    <cofactor evidence="1">
        <name>heme b</name>
        <dbReference type="ChEBI" id="CHEBI:60344"/>
    </cofactor>
</comment>
<evidence type="ECO:0000313" key="10">
    <source>
        <dbReference type="Proteomes" id="UP000077603"/>
    </source>
</evidence>
<dbReference type="GO" id="GO:0005829">
    <property type="term" value="C:cytosol"/>
    <property type="evidence" value="ECO:0007669"/>
    <property type="project" value="TreeGrafter"/>
</dbReference>
<dbReference type="Pfam" id="PF00210">
    <property type="entry name" value="Ferritin"/>
    <property type="match status" value="1"/>
</dbReference>
<dbReference type="PROSITE" id="PS00549">
    <property type="entry name" value="BACTERIOFERRITIN"/>
    <property type="match status" value="1"/>
</dbReference>
<dbReference type="GO" id="GO:0006879">
    <property type="term" value="P:intracellular iron ion homeostasis"/>
    <property type="evidence" value="ECO:0007669"/>
    <property type="project" value="UniProtKB-KW"/>
</dbReference>
<dbReference type="InterPro" id="IPR008331">
    <property type="entry name" value="Ferritin_DPS_dom"/>
</dbReference>
<keyword evidence="4 8" id="KW-0349">Heme</keyword>
<keyword evidence="10" id="KW-1185">Reference proteome</keyword>
<dbReference type="InterPro" id="IPR002024">
    <property type="entry name" value="Bacterioferritin"/>
</dbReference>
<name>A0A172Y698_9CAUL</name>
<reference evidence="9 10" key="1">
    <citation type="journal article" date="2014" name="Genome Announc.">
        <title>Genome Sequence of a Promising Hydrogen-Producing Facultative Anaerobic Bacterium, Brevundimonas naejangsanensis Strain B1.</title>
        <authorList>
            <person name="Su H."/>
            <person name="Zhang T."/>
            <person name="Bao M."/>
            <person name="Jiang Y."/>
            <person name="Wang Y."/>
            <person name="Tan T."/>
        </authorList>
    </citation>
    <scope>NUCLEOTIDE SEQUENCE [LARGE SCALE GENOMIC DNA]</scope>
    <source>
        <strain evidence="9 10">B1</strain>
    </source>
</reference>
<comment type="catalytic activity">
    <reaction evidence="7">
        <text>4 Fe(2+) + O2 + 4 H(+) = 4 Fe(3+) + 2 H2O</text>
        <dbReference type="Rhea" id="RHEA:11148"/>
        <dbReference type="ChEBI" id="CHEBI:15377"/>
        <dbReference type="ChEBI" id="CHEBI:15378"/>
        <dbReference type="ChEBI" id="CHEBI:15379"/>
        <dbReference type="ChEBI" id="CHEBI:29033"/>
        <dbReference type="ChEBI" id="CHEBI:29034"/>
        <dbReference type="EC" id="1.16.3.1"/>
    </reaction>
</comment>
<evidence type="ECO:0000256" key="2">
    <source>
        <dbReference type="ARBA" id="ARBA00008093"/>
    </source>
</evidence>
<dbReference type="KEGG" id="bne:DA69_08335"/>
<dbReference type="GO" id="GO:0020037">
    <property type="term" value="F:heme binding"/>
    <property type="evidence" value="ECO:0007669"/>
    <property type="project" value="TreeGrafter"/>
</dbReference>
<dbReference type="GO" id="GO:0140315">
    <property type="term" value="F:iron ion sequestering activity"/>
    <property type="evidence" value="ECO:0007669"/>
    <property type="project" value="UniProtKB-ARBA"/>
</dbReference>
<dbReference type="AlphaFoldDB" id="A0A172Y698"/>
<dbReference type="PIRSF" id="PIRSF002560">
    <property type="entry name" value="Bacterioferritin"/>
    <property type="match status" value="1"/>
</dbReference>